<dbReference type="InterPro" id="IPR050039">
    <property type="entry name" value="MAB_1171c-like"/>
</dbReference>
<dbReference type="InterPro" id="IPR046675">
    <property type="entry name" value="DUF6545"/>
</dbReference>
<evidence type="ECO:0000259" key="1">
    <source>
        <dbReference type="Pfam" id="PF20182"/>
    </source>
</evidence>
<dbReference type="RefSeq" id="WP_138055646.1">
    <property type="nucleotide sequence ID" value="NZ_VAWE01000001.1"/>
</dbReference>
<dbReference type="NCBIfam" id="NF042915">
    <property type="entry name" value="MAB_1171c_fam"/>
    <property type="match status" value="1"/>
</dbReference>
<evidence type="ECO:0000313" key="2">
    <source>
        <dbReference type="EMBL" id="TLQ46328.1"/>
    </source>
</evidence>
<evidence type="ECO:0000313" key="3">
    <source>
        <dbReference type="Proteomes" id="UP000305921"/>
    </source>
</evidence>
<gene>
    <name evidence="2" type="ORF">FEF34_28095</name>
</gene>
<keyword evidence="3" id="KW-1185">Reference proteome</keyword>
<organism evidence="2 3">
    <name type="scientific">Streptomyces marianii</name>
    <dbReference type="NCBI Taxonomy" id="1817406"/>
    <lineage>
        <taxon>Bacteria</taxon>
        <taxon>Bacillati</taxon>
        <taxon>Actinomycetota</taxon>
        <taxon>Actinomycetes</taxon>
        <taxon>Kitasatosporales</taxon>
        <taxon>Streptomycetaceae</taxon>
        <taxon>Streptomyces</taxon>
    </lineage>
</organism>
<proteinExistence type="predicted"/>
<dbReference type="AlphaFoldDB" id="A0A5R9E8L2"/>
<dbReference type="EMBL" id="VAWE01000001">
    <property type="protein sequence ID" value="TLQ46328.1"/>
    <property type="molecule type" value="Genomic_DNA"/>
</dbReference>
<accession>A0A5R9E8L2</accession>
<feature type="domain" description="DUF6545" evidence="1">
    <location>
        <begin position="12"/>
        <end position="146"/>
    </location>
</feature>
<comment type="caution">
    <text evidence="2">The sequence shown here is derived from an EMBL/GenBank/DDBJ whole genome shotgun (WGS) entry which is preliminary data.</text>
</comment>
<dbReference type="OrthoDB" id="3685619at2"/>
<reference evidence="2 3" key="1">
    <citation type="submission" date="2019-05" db="EMBL/GenBank/DDBJ databases">
        <title>Streptomyces marianii sp. nov., a novel marine actinomycete from southern coast of India.</title>
        <authorList>
            <person name="Iniyan A.M."/>
            <person name="Wink J."/>
            <person name="Ramprasad E."/>
            <person name="Ramana C.V."/>
            <person name="Bunk B."/>
            <person name="Sproer C."/>
            <person name="Joseph F.-J.R.S."/>
            <person name="Vincent S.G.P."/>
        </authorList>
    </citation>
    <scope>NUCLEOTIDE SEQUENCE [LARGE SCALE GENOMIC DNA]</scope>
    <source>
        <strain evidence="2 3">ICN19</strain>
    </source>
</reference>
<name>A0A5R9E8L2_9ACTN</name>
<protein>
    <recommendedName>
        <fullName evidence="1">DUF6545 domain-containing protein</fullName>
    </recommendedName>
</protein>
<sequence length="165" mass="18591">MYLGKARACRAERRVLLRLYPLWHDLTETVASVRLDPPRGLATERLDPRNIHGRLYRRTIEIRDAALALSDYAPAGLRERARQHVETRGLFGSQALVTAEACWIAAARRSKLRGDTPTNKEHQPAGGGRDLHSEITALTQLSDAYYSDLTREFADACDRPLETQP</sequence>
<dbReference type="Proteomes" id="UP000305921">
    <property type="component" value="Unassembled WGS sequence"/>
</dbReference>
<dbReference type="Pfam" id="PF20182">
    <property type="entry name" value="DUF6545"/>
    <property type="match status" value="1"/>
</dbReference>